<dbReference type="PATRIC" id="fig|29422.6.peg.93"/>
<evidence type="ECO:0000313" key="2">
    <source>
        <dbReference type="Proteomes" id="UP000054742"/>
    </source>
</evidence>
<dbReference type="EMBL" id="LNXV01000003">
    <property type="protein sequence ID" value="KTC86863.1"/>
    <property type="molecule type" value="Genomic_DNA"/>
</dbReference>
<sequence length="577" mass="59897">MQRILTHLILTVALLFLTVAGQAGSQPKFLVEVKDRAPEELVNNGIGFARYKITNSTGTQRRLTMVPISGVQVMSSGCSSVFTLDPGHSCYLYLRLIGRAMGAGVHTGPVICKTKGDTNVPDRFLCSQAPEGELLNVTIIPTPRAIISVSPTTVTFTKNGTASITITNSASSARSAENVMAHIPSNSPVRVRSTTCRASLAPGARCQITFTSAAATSTTVIIQGTNTNAVNVAVLVMESFISLSSTSLTFMVNDSGTVRVTNTSNAAAERVAARIPATSSLSVVSSTCPARLAPRATCTIEFTGTAPETTQVTIRGTNTNTAVLSITVAPQPVLTVSPLRAVITADGSSTQTLVTVTNTSTRFTARQVSADLPPDWGAFVVQDSSDCVTIAPGASCTLAFSSAFRVFNAEIGIPVSGDNTATTTFGIAFFTDGGLVYDVDSDGNIWIVTANDISFNVWANSTVATGATDSADGDGNTSLIVATPGITAGAAVDCDGLVLNGFSDWYLPAIDQLTAIYTNLHLLDFGSFSATGYWSSTENSGVTSTAAALNFANGVQNPSTPKGTSLEVRCARLTGTS</sequence>
<dbReference type="RefSeq" id="WP_058440215.1">
    <property type="nucleotide sequence ID" value="NZ_CAAAHU010000001.1"/>
</dbReference>
<organism evidence="1 2">
    <name type="scientific">Legionella brunensis</name>
    <dbReference type="NCBI Taxonomy" id="29422"/>
    <lineage>
        <taxon>Bacteria</taxon>
        <taxon>Pseudomonadati</taxon>
        <taxon>Pseudomonadota</taxon>
        <taxon>Gammaproteobacteria</taxon>
        <taxon>Legionellales</taxon>
        <taxon>Legionellaceae</taxon>
        <taxon>Legionella</taxon>
    </lineage>
</organism>
<proteinExistence type="predicted"/>
<dbReference type="AlphaFoldDB" id="A0A0W0SU03"/>
<gene>
    <name evidence="1" type="ORF">Lbru_0092</name>
</gene>
<dbReference type="STRING" id="29422.Lbru_0092"/>
<name>A0A0W0SU03_9GAMM</name>
<protein>
    <submittedName>
        <fullName evidence="1">Protein with a bacterial immunoglobulin-like domain protein</fullName>
    </submittedName>
</protein>
<accession>A0A0W0SU03</accession>
<evidence type="ECO:0000313" key="1">
    <source>
        <dbReference type="EMBL" id="KTC86863.1"/>
    </source>
</evidence>
<dbReference type="OrthoDB" id="5654229at2"/>
<comment type="caution">
    <text evidence="1">The sequence shown here is derived from an EMBL/GenBank/DDBJ whole genome shotgun (WGS) entry which is preliminary data.</text>
</comment>
<reference evidence="1 2" key="1">
    <citation type="submission" date="2015-11" db="EMBL/GenBank/DDBJ databases">
        <title>Genomic analysis of 38 Legionella species identifies large and diverse effector repertoires.</title>
        <authorList>
            <person name="Burstein D."/>
            <person name="Amaro F."/>
            <person name="Zusman T."/>
            <person name="Lifshitz Z."/>
            <person name="Cohen O."/>
            <person name="Gilbert J.A."/>
            <person name="Pupko T."/>
            <person name="Shuman H.A."/>
            <person name="Segal G."/>
        </authorList>
    </citation>
    <scope>NUCLEOTIDE SEQUENCE [LARGE SCALE GENOMIC DNA]</scope>
    <source>
        <strain evidence="1 2">ATCC 43878</strain>
    </source>
</reference>
<dbReference type="Proteomes" id="UP000054742">
    <property type="component" value="Unassembled WGS sequence"/>
</dbReference>
<keyword evidence="2" id="KW-1185">Reference proteome</keyword>